<comment type="subcellular location">
    <subcellularLocation>
        <location evidence="3">Plastid</location>
        <location evidence="3">Amyloplast</location>
    </subcellularLocation>
    <subcellularLocation>
        <location evidence="2">Plastid</location>
        <location evidence="2">Chloroplast</location>
    </subcellularLocation>
</comment>
<dbReference type="CDD" id="cd03791">
    <property type="entry name" value="GT5_Glycogen_synthase_DULL1-like"/>
    <property type="match status" value="1"/>
</dbReference>
<gene>
    <name evidence="16" type="ORF">J5N97_002822</name>
</gene>
<evidence type="ECO:0000256" key="2">
    <source>
        <dbReference type="ARBA" id="ARBA00004229"/>
    </source>
</evidence>
<keyword evidence="7" id="KW-0150">Chloroplast</keyword>
<evidence type="ECO:0000256" key="7">
    <source>
        <dbReference type="ARBA" id="ARBA00022528"/>
    </source>
</evidence>
<evidence type="ECO:0000256" key="14">
    <source>
        <dbReference type="SAM" id="MobiDB-lite"/>
    </source>
</evidence>
<accession>A0A9D5HPZ6</accession>
<dbReference type="SUPFAM" id="SSF53756">
    <property type="entry name" value="UDP-Glycosyltransferase/glycogen phosphorylase"/>
    <property type="match status" value="1"/>
</dbReference>
<feature type="domain" description="Carbohydrate binding module family 25" evidence="15">
    <location>
        <begin position="578"/>
        <end position="667"/>
    </location>
</feature>
<dbReference type="Pfam" id="PF16760">
    <property type="entry name" value="CBM53"/>
    <property type="match status" value="3"/>
</dbReference>
<keyword evidence="12" id="KW-0809">Transit peptide</keyword>
<keyword evidence="9" id="KW-0328">Glycosyltransferase</keyword>
<dbReference type="FunFam" id="3.40.50.2000:FF:000165">
    <property type="entry name" value="Starch synthase, chloroplastic/amyloplastic"/>
    <property type="match status" value="1"/>
</dbReference>
<dbReference type="GO" id="GO:0009011">
    <property type="term" value="F:alpha-1,4-glucan glucosyltransferase (ADP-glucose donor) activity"/>
    <property type="evidence" value="ECO:0007669"/>
    <property type="project" value="UniProtKB-EC"/>
</dbReference>
<evidence type="ECO:0000256" key="3">
    <source>
        <dbReference type="ARBA" id="ARBA00004602"/>
    </source>
</evidence>
<evidence type="ECO:0000256" key="5">
    <source>
        <dbReference type="ARBA" id="ARBA00010281"/>
    </source>
</evidence>
<evidence type="ECO:0000256" key="12">
    <source>
        <dbReference type="ARBA" id="ARBA00022946"/>
    </source>
</evidence>
<comment type="pathway">
    <text evidence="4">Glycan biosynthesis; starch biosynthesis.</text>
</comment>
<feature type="compositionally biased region" description="Polar residues" evidence="14">
    <location>
        <begin position="97"/>
        <end position="109"/>
    </location>
</feature>
<dbReference type="GO" id="GO:0004373">
    <property type="term" value="F:alpha-1,4-glucan glucosyltransferase (UDP-glucose donor) activity"/>
    <property type="evidence" value="ECO:0007669"/>
    <property type="project" value="InterPro"/>
</dbReference>
<evidence type="ECO:0000256" key="9">
    <source>
        <dbReference type="ARBA" id="ARBA00022676"/>
    </source>
</evidence>
<dbReference type="PANTHER" id="PTHR46083:SF5">
    <property type="entry name" value="STARCH SYNTHASE 3, CHLOROPLASTIC_AMYLOPLASTIC"/>
    <property type="match status" value="1"/>
</dbReference>
<keyword evidence="17" id="KW-1185">Reference proteome</keyword>
<evidence type="ECO:0000256" key="4">
    <source>
        <dbReference type="ARBA" id="ARBA00004727"/>
    </source>
</evidence>
<dbReference type="AlphaFoldDB" id="A0A9D5HPZ6"/>
<feature type="region of interest" description="Disordered" evidence="14">
    <location>
        <begin position="53"/>
        <end position="125"/>
    </location>
</feature>
<keyword evidence="11" id="KW-0750">Starch biosynthesis</keyword>
<feature type="region of interest" description="Disordered" evidence="14">
    <location>
        <begin position="351"/>
        <end position="375"/>
    </location>
</feature>
<feature type="domain" description="Carbohydrate binding module family 25" evidence="15">
    <location>
        <begin position="416"/>
        <end position="507"/>
    </location>
</feature>
<dbReference type="Proteomes" id="UP001085076">
    <property type="component" value="Miscellaneous, Linkage group lg01"/>
</dbReference>
<keyword evidence="8" id="KW-0934">Plastid</keyword>
<dbReference type="InterPro" id="IPR013783">
    <property type="entry name" value="Ig-like_fold"/>
</dbReference>
<dbReference type="InterPro" id="IPR011835">
    <property type="entry name" value="GS/SS"/>
</dbReference>
<dbReference type="GO" id="GO:0010021">
    <property type="term" value="P:amylopectin biosynthetic process"/>
    <property type="evidence" value="ECO:0007669"/>
    <property type="project" value="UniProtKB-ARBA"/>
</dbReference>
<dbReference type="InterPro" id="IPR013534">
    <property type="entry name" value="Starch_synth_cat_dom"/>
</dbReference>
<organism evidence="16 17">
    <name type="scientific">Dioscorea zingiberensis</name>
    <dbReference type="NCBI Taxonomy" id="325984"/>
    <lineage>
        <taxon>Eukaryota</taxon>
        <taxon>Viridiplantae</taxon>
        <taxon>Streptophyta</taxon>
        <taxon>Embryophyta</taxon>
        <taxon>Tracheophyta</taxon>
        <taxon>Spermatophyta</taxon>
        <taxon>Magnoliopsida</taxon>
        <taxon>Liliopsida</taxon>
        <taxon>Dioscoreales</taxon>
        <taxon>Dioscoreaceae</taxon>
        <taxon>Dioscorea</taxon>
    </lineage>
</organism>
<dbReference type="HAMAP" id="MF_00484">
    <property type="entry name" value="Glycogen_synth"/>
    <property type="match status" value="1"/>
</dbReference>
<protein>
    <recommendedName>
        <fullName evidence="6">starch synthase</fullName>
        <ecNumber evidence="6">2.4.1.21</ecNumber>
    </recommendedName>
</protein>
<evidence type="ECO:0000256" key="8">
    <source>
        <dbReference type="ARBA" id="ARBA00022640"/>
    </source>
</evidence>
<feature type="domain" description="Carbohydrate binding module family 25" evidence="15">
    <location>
        <begin position="241"/>
        <end position="326"/>
    </location>
</feature>
<evidence type="ECO:0000256" key="6">
    <source>
        <dbReference type="ARBA" id="ARBA00012588"/>
    </source>
</evidence>
<evidence type="ECO:0000256" key="13">
    <source>
        <dbReference type="ARBA" id="ARBA00023234"/>
    </source>
</evidence>
<dbReference type="PANTHER" id="PTHR46083">
    <property type="match status" value="1"/>
</dbReference>
<evidence type="ECO:0000256" key="10">
    <source>
        <dbReference type="ARBA" id="ARBA00022679"/>
    </source>
</evidence>
<proteinExistence type="inferred from homology"/>
<dbReference type="EC" id="2.4.1.21" evidence="6"/>
<comment type="catalytic activity">
    <reaction evidence="1">
        <text>[(1-&gt;4)-alpha-D-glucosyl](n) + ADP-alpha-D-glucose = [(1-&gt;4)-alpha-D-glucosyl](n+1) + ADP + H(+)</text>
        <dbReference type="Rhea" id="RHEA:18189"/>
        <dbReference type="Rhea" id="RHEA-COMP:9584"/>
        <dbReference type="Rhea" id="RHEA-COMP:9587"/>
        <dbReference type="ChEBI" id="CHEBI:15378"/>
        <dbReference type="ChEBI" id="CHEBI:15444"/>
        <dbReference type="ChEBI" id="CHEBI:57498"/>
        <dbReference type="ChEBI" id="CHEBI:456216"/>
        <dbReference type="EC" id="2.4.1.21"/>
    </reaction>
</comment>
<dbReference type="EMBL" id="JAGGNH010000001">
    <property type="protein sequence ID" value="KAJ0984466.1"/>
    <property type="molecule type" value="Genomic_DNA"/>
</dbReference>
<dbReference type="GO" id="GO:0009507">
    <property type="term" value="C:chloroplast"/>
    <property type="evidence" value="ECO:0007669"/>
    <property type="project" value="UniProtKB-SubCell"/>
</dbReference>
<name>A0A9D5HPZ6_9LILI</name>
<dbReference type="Gene3D" id="2.60.40.10">
    <property type="entry name" value="Immunoglobulins"/>
    <property type="match status" value="1"/>
</dbReference>
<comment type="similarity">
    <text evidence="5">Belongs to the glycosyltransferase 1 family. Bacterial/plant glycogen synthase subfamily.</text>
</comment>
<dbReference type="OrthoDB" id="2018403at2759"/>
<comment type="caution">
    <text evidence="16">The sequence shown here is derived from an EMBL/GenBank/DDBJ whole genome shotgun (WGS) entry which is preliminary data.</text>
</comment>
<keyword evidence="10" id="KW-0808">Transferase</keyword>
<dbReference type="InterPro" id="IPR005085">
    <property type="entry name" value="CBM25"/>
</dbReference>
<sequence length="1137" mass="129894">MEMTLHPHRPLCCRTAPGERIRPALGSFNQSFPCCKMSTGVRSVHCIVASSDYSRRRPKKGLGPRTRGNGPKGFSPRPQVGTSTQKKDQNGSEENEQSATSSSVRTSTGILDEAEEHSHGVEDGMDKNMFMENKSETFDNNEDNGQRAEVEYDGDGINSTEKHLAVGCNDEGIEKEKVSNSDGVVTELKNHIIDEPDIEETLLRKEYMDAQEHKRMLEDLAKTNLSSGNIVFVYPQLVRPDQNIEVFLNRSLSSLVNENDVFIMGAFNGWRWKSFTERLQRTNLEGDWWSCLLYIPKEAYEIDFVFFNGGNVYENNDSKDFSVPVEGGMDAPAFEDFMLEEKRKELERLAAEQAERERQAEEERQKEAEKAAIDSDRAQAKLDVEKKRESLQKAMQLAKISEENVWRIEPSAFKSGDRVCLFYNRSFRPLSQATEIWIHGGHNNWIEGLSIVERLLRSDEKDGDWWYAQVSIPDRALVVDWVFADGPPQKAKVYDNNNRLDFHAIVPKSISEELFWVEEEHRIFRKLQEERKLKQEASRRKAEKTACMKAETKERTRKMFLLSQKHIVYTEPLIVQAGTEVTVFYNPSNTVLGGKTEVWFRCSFNRWTHRYGPLPPQKMLPSDVGSYLKVKVKVPLDAYMMDFVFSEKEDGGLFDNKYGMDYHIPVYGGVMKEPPMHIVHIAVEMAPIAKVGGLGDVVTSLSRAVQDLGHTVNIILPKYDCMNLSNVKDFHYTRSFFWSGTEIKVWFGRVEGLSVYFLEPQDGKFSVGCIYGRNDAERFGFFCHAALEYLLQTGSHPDILHCHDWSSAPVAWLFKEHYKQYGLSSAFEWSSPFIILSLEHISLEKQWRILTWPPLYFISFPLSNTSSIVSHTYSKEVSGNPLISPHLHKFHGILNGIDPDIWDPYNDNFIPVNYTSENVVEGKKAAKITLQQKLGLSQSDQPLVGIITRLTVQKGIHLIKHAIWRTIERHGQVVLLGSAPDPRIQNEFVNLSNQLHSSHGDCVRLCLTYDEPLSHLIYAGSDFILVPSLFEPCGLTQLIAMRYGAIPVVRRTGGLYDTVFDVDNDKDRAQIQGLEPNGFSFEGADSSGVDYALNRAISAWYDGREWFYSLCKRVMEQDWSWNRPAMDYIELYYAAKK</sequence>
<evidence type="ECO:0000256" key="11">
    <source>
        <dbReference type="ARBA" id="ARBA00022922"/>
    </source>
</evidence>
<dbReference type="Pfam" id="PF08323">
    <property type="entry name" value="Glyco_transf_5"/>
    <property type="match status" value="1"/>
</dbReference>
<evidence type="ECO:0000256" key="1">
    <source>
        <dbReference type="ARBA" id="ARBA00001478"/>
    </source>
</evidence>
<dbReference type="Gene3D" id="3.40.50.2000">
    <property type="entry name" value="Glycogen Phosphorylase B"/>
    <property type="match status" value="2"/>
</dbReference>
<dbReference type="GO" id="GO:0019252">
    <property type="term" value="P:starch biosynthetic process"/>
    <property type="evidence" value="ECO:0007669"/>
    <property type="project" value="UniProtKB-KW"/>
</dbReference>
<evidence type="ECO:0000313" key="16">
    <source>
        <dbReference type="EMBL" id="KAJ0984466.1"/>
    </source>
</evidence>
<keyword evidence="13" id="KW-0035">Amyloplast</keyword>
<dbReference type="SMART" id="SM01066">
    <property type="entry name" value="CBM_25"/>
    <property type="match status" value="3"/>
</dbReference>
<dbReference type="GO" id="GO:2001070">
    <property type="term" value="F:starch binding"/>
    <property type="evidence" value="ECO:0007669"/>
    <property type="project" value="InterPro"/>
</dbReference>
<reference evidence="16" key="1">
    <citation type="submission" date="2021-03" db="EMBL/GenBank/DDBJ databases">
        <authorList>
            <person name="Li Z."/>
            <person name="Yang C."/>
        </authorList>
    </citation>
    <scope>NUCLEOTIDE SEQUENCE</scope>
    <source>
        <strain evidence="16">Dzin_1.0</strain>
        <tissue evidence="16">Leaf</tissue>
    </source>
</reference>
<dbReference type="GO" id="GO:0009501">
    <property type="term" value="C:amyloplast"/>
    <property type="evidence" value="ECO:0007669"/>
    <property type="project" value="UniProtKB-SubCell"/>
</dbReference>
<reference evidence="16" key="2">
    <citation type="journal article" date="2022" name="Hortic Res">
        <title>The genome of Dioscorea zingiberensis sheds light on the biosynthesis, origin and evolution of the medicinally important diosgenin saponins.</title>
        <authorList>
            <person name="Li Y."/>
            <person name="Tan C."/>
            <person name="Li Z."/>
            <person name="Guo J."/>
            <person name="Li S."/>
            <person name="Chen X."/>
            <person name="Wang C."/>
            <person name="Dai X."/>
            <person name="Yang H."/>
            <person name="Song W."/>
            <person name="Hou L."/>
            <person name="Xu J."/>
            <person name="Tong Z."/>
            <person name="Xu A."/>
            <person name="Yuan X."/>
            <person name="Wang W."/>
            <person name="Yang Q."/>
            <person name="Chen L."/>
            <person name="Sun Z."/>
            <person name="Wang K."/>
            <person name="Pan B."/>
            <person name="Chen J."/>
            <person name="Bao Y."/>
            <person name="Liu F."/>
            <person name="Qi X."/>
            <person name="Gang D.R."/>
            <person name="Wen J."/>
            <person name="Li J."/>
        </authorList>
    </citation>
    <scope>NUCLEOTIDE SEQUENCE</scope>
    <source>
        <strain evidence="16">Dzin_1.0</strain>
    </source>
</reference>
<evidence type="ECO:0000259" key="15">
    <source>
        <dbReference type="SMART" id="SM01066"/>
    </source>
</evidence>
<feature type="compositionally biased region" description="Basic and acidic residues" evidence="14">
    <location>
        <begin position="116"/>
        <end position="125"/>
    </location>
</feature>
<evidence type="ECO:0000313" key="17">
    <source>
        <dbReference type="Proteomes" id="UP001085076"/>
    </source>
</evidence>